<organism evidence="2 3">
    <name type="scientific">Jaculus jaculus</name>
    <name type="common">Lesser Egyptian jerboa</name>
    <dbReference type="NCBI Taxonomy" id="51337"/>
    <lineage>
        <taxon>Eukaryota</taxon>
        <taxon>Metazoa</taxon>
        <taxon>Chordata</taxon>
        <taxon>Craniata</taxon>
        <taxon>Vertebrata</taxon>
        <taxon>Euteleostomi</taxon>
        <taxon>Mammalia</taxon>
        <taxon>Eutheria</taxon>
        <taxon>Euarchontoglires</taxon>
        <taxon>Glires</taxon>
        <taxon>Rodentia</taxon>
        <taxon>Myomorpha</taxon>
        <taxon>Dipodoidea</taxon>
        <taxon>Dipodidae</taxon>
        <taxon>Dipodinae</taxon>
        <taxon>Jaculus</taxon>
    </lineage>
</organism>
<dbReference type="AlphaFoldDB" id="A0A8C5NUN5"/>
<evidence type="ECO:0000256" key="1">
    <source>
        <dbReference type="SAM" id="MobiDB-lite"/>
    </source>
</evidence>
<sequence>MGCTCSQPSRRSPRKLQTSCEQDEVFTNSSQLAKVPLQDPSSRQVSPQEAIQARMKRPEGSALSQVYQKHIQKEKNLMLELKITTLQQENEDLHFRAQNRAAMARQLWEDLLLGLEETQDCTSRRSSSRRRSR</sequence>
<dbReference type="Ensembl" id="ENSJJAT00000000979.1">
    <property type="protein sequence ID" value="ENSJJAP00000000901.1"/>
    <property type="gene ID" value="ENSJJAG00000000754.1"/>
</dbReference>
<feature type="region of interest" description="Disordered" evidence="1">
    <location>
        <begin position="1"/>
        <end position="23"/>
    </location>
</feature>
<dbReference type="OMA" id="TSCAFEK"/>
<proteinExistence type="predicted"/>
<accession>A0A8C5NUN5</accession>
<name>A0A8C5NUN5_JACJA</name>
<reference evidence="2" key="1">
    <citation type="submission" date="2025-08" db="UniProtKB">
        <authorList>
            <consortium name="Ensembl"/>
        </authorList>
    </citation>
    <scope>IDENTIFICATION</scope>
</reference>
<evidence type="ECO:0000313" key="3">
    <source>
        <dbReference type="Proteomes" id="UP000694385"/>
    </source>
</evidence>
<evidence type="ECO:0000313" key="2">
    <source>
        <dbReference type="Ensembl" id="ENSJJAP00000000901.1"/>
    </source>
</evidence>
<dbReference type="Proteomes" id="UP000694385">
    <property type="component" value="Unassembled WGS sequence"/>
</dbReference>
<keyword evidence="3" id="KW-1185">Reference proteome</keyword>
<protein>
    <submittedName>
        <fullName evidence="2">Uncharacterized protein</fullName>
    </submittedName>
</protein>
<reference evidence="2" key="2">
    <citation type="submission" date="2025-09" db="UniProtKB">
        <authorList>
            <consortium name="Ensembl"/>
        </authorList>
    </citation>
    <scope>IDENTIFICATION</scope>
</reference>